<dbReference type="GO" id="GO:0051258">
    <property type="term" value="P:protein polymerization"/>
    <property type="evidence" value="ECO:0007669"/>
    <property type="project" value="InterPro"/>
</dbReference>
<reference evidence="12" key="1">
    <citation type="submission" date="2022-07" db="EMBL/GenBank/DDBJ databases">
        <title>Chromosome-level genome of Muraenolepis orangiensis.</title>
        <authorList>
            <person name="Kim J."/>
        </authorList>
    </citation>
    <scope>NUCLEOTIDE SEQUENCE</scope>
    <source>
        <strain evidence="12">KU_S4_2022</strain>
        <tissue evidence="12">Muscle</tissue>
    </source>
</reference>
<dbReference type="GO" id="GO:0005201">
    <property type="term" value="F:extracellular matrix structural constituent"/>
    <property type="evidence" value="ECO:0007669"/>
    <property type="project" value="TreeGrafter"/>
</dbReference>
<accession>A0A9Q0I3H2</accession>
<dbReference type="GO" id="GO:0030674">
    <property type="term" value="F:protein-macromolecule adaptor activity"/>
    <property type="evidence" value="ECO:0007669"/>
    <property type="project" value="TreeGrafter"/>
</dbReference>
<evidence type="ECO:0000313" key="12">
    <source>
        <dbReference type="EMBL" id="KAJ3585417.1"/>
    </source>
</evidence>
<dbReference type="GO" id="GO:0070527">
    <property type="term" value="P:platelet aggregation"/>
    <property type="evidence" value="ECO:0007669"/>
    <property type="project" value="TreeGrafter"/>
</dbReference>
<evidence type="ECO:0000256" key="8">
    <source>
        <dbReference type="ARBA" id="ARBA00023180"/>
    </source>
</evidence>
<evidence type="ECO:0000256" key="4">
    <source>
        <dbReference type="ARBA" id="ARBA00022729"/>
    </source>
</evidence>
<feature type="signal peptide" evidence="10">
    <location>
        <begin position="1"/>
        <end position="20"/>
    </location>
</feature>
<dbReference type="Gene3D" id="1.20.5.50">
    <property type="match status" value="2"/>
</dbReference>
<dbReference type="Pfam" id="PF00147">
    <property type="entry name" value="Fibrinogen_C"/>
    <property type="match status" value="1"/>
</dbReference>
<dbReference type="SUPFAM" id="SSF58010">
    <property type="entry name" value="Fibrinogen coiled-coil and central regions"/>
    <property type="match status" value="2"/>
</dbReference>
<keyword evidence="4 10" id="KW-0732">Signal</keyword>
<dbReference type="Gene3D" id="3.90.215.10">
    <property type="entry name" value="Gamma Fibrinogen, chain A, domain 1"/>
    <property type="match status" value="1"/>
</dbReference>
<protein>
    <recommendedName>
        <fullName evidence="11">Fibrinogen C-terminal domain-containing protein</fullName>
    </recommendedName>
</protein>
<dbReference type="PANTHER" id="PTHR47221:SF6">
    <property type="entry name" value="FIBRINOGEN ALPHA CHAIN"/>
    <property type="match status" value="1"/>
</dbReference>
<dbReference type="GO" id="GO:0042730">
    <property type="term" value="P:fibrinolysis"/>
    <property type="evidence" value="ECO:0007669"/>
    <property type="project" value="TreeGrafter"/>
</dbReference>
<dbReference type="AlphaFoldDB" id="A0A9Q0I3H2"/>
<evidence type="ECO:0000256" key="5">
    <source>
        <dbReference type="ARBA" id="ARBA00023054"/>
    </source>
</evidence>
<evidence type="ECO:0000256" key="7">
    <source>
        <dbReference type="ARBA" id="ARBA00023157"/>
    </source>
</evidence>
<keyword evidence="2" id="KW-0964">Secreted</keyword>
<evidence type="ECO:0000256" key="1">
    <source>
        <dbReference type="ARBA" id="ARBA00004613"/>
    </source>
</evidence>
<evidence type="ECO:0000259" key="11">
    <source>
        <dbReference type="PROSITE" id="PS51406"/>
    </source>
</evidence>
<keyword evidence="7" id="KW-1015">Disulfide bond</keyword>
<evidence type="ECO:0000256" key="6">
    <source>
        <dbReference type="ARBA" id="ARBA00023084"/>
    </source>
</evidence>
<dbReference type="PROSITE" id="PS51406">
    <property type="entry name" value="FIBRINOGEN_C_2"/>
    <property type="match status" value="1"/>
</dbReference>
<dbReference type="GO" id="GO:0034116">
    <property type="term" value="P:positive regulation of heterotypic cell-cell adhesion"/>
    <property type="evidence" value="ECO:0007669"/>
    <property type="project" value="TreeGrafter"/>
</dbReference>
<dbReference type="GO" id="GO:0005102">
    <property type="term" value="F:signaling receptor binding"/>
    <property type="evidence" value="ECO:0007669"/>
    <property type="project" value="InterPro"/>
</dbReference>
<keyword evidence="8" id="KW-0325">Glycoprotein</keyword>
<evidence type="ECO:0000256" key="2">
    <source>
        <dbReference type="ARBA" id="ARBA00022525"/>
    </source>
</evidence>
<dbReference type="GO" id="GO:0072377">
    <property type="term" value="P:blood coagulation, common pathway"/>
    <property type="evidence" value="ECO:0007669"/>
    <property type="project" value="TreeGrafter"/>
</dbReference>
<dbReference type="SMART" id="SM00186">
    <property type="entry name" value="FBG"/>
    <property type="match status" value="1"/>
</dbReference>
<evidence type="ECO:0000256" key="10">
    <source>
        <dbReference type="SAM" id="SignalP"/>
    </source>
</evidence>
<sequence>MERQIRVVLLACLVCSSVTGPKCPSGCKLLGLMDKHDHEILKKITRIRTLLEKNQAQYSSTDRISKQTYDYLRDRLTITAGGDNSYYETSQRLRQRIVDMKIKIDRQLKLMSTMKEQIKSQVAEMKRMEVDIDMKLRGCKGSCKTYAEFSVDQASYVALDKQMAQFDTDASQSVGPSRSLYVMKSRLLKHEEGDSKFKSKLDTEQSVVPMFTEQRETGLQSFNRSWAEYRQGFGSVDAQGRGEVWLGNHNLHLLTNQSESVLRVELEDWEGGVAKAQYSVRVGSEEAGFRLEVSNYEGEAGDALGAAGPLMSHSGMRFSTFDRDQDLWGEGSCSELYGGGWWYNNCSAANLNGVYYRGKYRPENNVPYGVENGVVWTPYKPADYSLKREVEGEECWFVPQEVEGEALLLQQEAEVARRMLEVYWELQYVAGANRLARKLRLQGKLSALLSQRLMELRQKVQKQTEELYHTEVDVDMKIRACQGSCSSRLEFRLQKDDYLDLLHAMELQAPAPPASRELPDIAPSAAPHRGQRTQLGLFGDMEENRLVVRTPPLHAEHPDL</sequence>
<comment type="caution">
    <text evidence="12">The sequence shown here is derived from an EMBL/GenBank/DDBJ whole genome shotgun (WGS) entry which is preliminary data.</text>
</comment>
<proteinExistence type="predicted"/>
<dbReference type="InterPro" id="IPR020837">
    <property type="entry name" value="Fibrinogen_CS"/>
</dbReference>
<organism evidence="12 13">
    <name type="scientific">Muraenolepis orangiensis</name>
    <name type="common">Patagonian moray cod</name>
    <dbReference type="NCBI Taxonomy" id="630683"/>
    <lineage>
        <taxon>Eukaryota</taxon>
        <taxon>Metazoa</taxon>
        <taxon>Chordata</taxon>
        <taxon>Craniata</taxon>
        <taxon>Vertebrata</taxon>
        <taxon>Euteleostomi</taxon>
        <taxon>Actinopterygii</taxon>
        <taxon>Neopterygii</taxon>
        <taxon>Teleostei</taxon>
        <taxon>Neoteleostei</taxon>
        <taxon>Acanthomorphata</taxon>
        <taxon>Zeiogadaria</taxon>
        <taxon>Gadariae</taxon>
        <taxon>Gadiformes</taxon>
        <taxon>Muraenolepidoidei</taxon>
        <taxon>Muraenolepididae</taxon>
        <taxon>Muraenolepis</taxon>
    </lineage>
</organism>
<dbReference type="OrthoDB" id="9945370at2759"/>
<dbReference type="PROSITE" id="PS00514">
    <property type="entry name" value="FIBRINOGEN_C_1"/>
    <property type="match status" value="1"/>
</dbReference>
<dbReference type="InterPro" id="IPR036056">
    <property type="entry name" value="Fibrinogen-like_C"/>
</dbReference>
<keyword evidence="6" id="KW-0094">Blood coagulation</keyword>
<dbReference type="InterPro" id="IPR037579">
    <property type="entry name" value="FIB_ANG-like"/>
</dbReference>
<dbReference type="PANTHER" id="PTHR47221">
    <property type="entry name" value="FIBRINOGEN ALPHA CHAIN"/>
    <property type="match status" value="1"/>
</dbReference>
<keyword evidence="13" id="KW-1185">Reference proteome</keyword>
<gene>
    <name evidence="12" type="ORF">NHX12_014136</name>
</gene>
<comment type="subcellular location">
    <subcellularLocation>
        <location evidence="1">Secreted</location>
    </subcellularLocation>
</comment>
<keyword evidence="3" id="KW-0356">Hemostasis</keyword>
<evidence type="ECO:0000313" key="13">
    <source>
        <dbReference type="Proteomes" id="UP001148018"/>
    </source>
</evidence>
<keyword evidence="5" id="KW-0175">Coiled coil</keyword>
<dbReference type="CDD" id="cd00087">
    <property type="entry name" value="FReD"/>
    <property type="match status" value="1"/>
</dbReference>
<evidence type="ECO:0000256" key="3">
    <source>
        <dbReference type="ARBA" id="ARBA00022696"/>
    </source>
</evidence>
<dbReference type="SMART" id="SM01212">
    <property type="entry name" value="Fib_alpha"/>
    <property type="match status" value="1"/>
</dbReference>
<feature type="domain" description="Fibrinogen C-terminal" evidence="11">
    <location>
        <begin position="161"/>
        <end position="388"/>
    </location>
</feature>
<dbReference type="EMBL" id="JANIIK010000118">
    <property type="protein sequence ID" value="KAJ3585417.1"/>
    <property type="molecule type" value="Genomic_DNA"/>
</dbReference>
<dbReference type="InterPro" id="IPR012290">
    <property type="entry name" value="Fibrinogen_a/b/g_coil_dom"/>
</dbReference>
<evidence type="ECO:0000256" key="9">
    <source>
        <dbReference type="ARBA" id="ARBA00025974"/>
    </source>
</evidence>
<dbReference type="SUPFAM" id="SSF56496">
    <property type="entry name" value="Fibrinogen C-terminal domain-like"/>
    <property type="match status" value="1"/>
</dbReference>
<dbReference type="Proteomes" id="UP001148018">
    <property type="component" value="Unassembled WGS sequence"/>
</dbReference>
<dbReference type="InterPro" id="IPR014716">
    <property type="entry name" value="Fibrinogen_a/b/g_C_1"/>
</dbReference>
<dbReference type="Pfam" id="PF08702">
    <property type="entry name" value="Fib_alpha"/>
    <property type="match status" value="1"/>
</dbReference>
<dbReference type="InterPro" id="IPR002181">
    <property type="entry name" value="Fibrinogen_a/b/g_C_dom"/>
</dbReference>
<dbReference type="GO" id="GO:0005577">
    <property type="term" value="C:fibrinogen complex"/>
    <property type="evidence" value="ECO:0007669"/>
    <property type="project" value="InterPro"/>
</dbReference>
<comment type="subunit">
    <text evidence="9">Heterohexamer; disulfide linked. Contains 2 sets of 3 non-identical chains (alpha, beta and gamma). The 2 heterotrimers are in head to head conformation with the N-termini in a small central domain.</text>
</comment>
<feature type="chain" id="PRO_5040306577" description="Fibrinogen C-terminal domain-containing protein" evidence="10">
    <location>
        <begin position="21"/>
        <end position="560"/>
    </location>
</feature>
<name>A0A9Q0I3H2_9TELE</name>
<dbReference type="Gene3D" id="4.10.530.10">
    <property type="entry name" value="Gamma-fibrinogen Carboxyl Terminal Fragment, domain 2"/>
    <property type="match status" value="1"/>
</dbReference>